<evidence type="ECO:0000313" key="2">
    <source>
        <dbReference type="Proteomes" id="UP000218334"/>
    </source>
</evidence>
<dbReference type="Proteomes" id="UP000218334">
    <property type="component" value="Unassembled WGS sequence"/>
</dbReference>
<gene>
    <name evidence="1" type="ORF">ARMSODRAFT_955626</name>
</gene>
<keyword evidence="2" id="KW-1185">Reference proteome</keyword>
<evidence type="ECO:0000313" key="1">
    <source>
        <dbReference type="EMBL" id="PBK70909.1"/>
    </source>
</evidence>
<proteinExistence type="predicted"/>
<reference evidence="2" key="1">
    <citation type="journal article" date="2017" name="Nat. Ecol. Evol.">
        <title>Genome expansion and lineage-specific genetic innovations in the forest pathogenic fungi Armillaria.</title>
        <authorList>
            <person name="Sipos G."/>
            <person name="Prasanna A.N."/>
            <person name="Walter M.C."/>
            <person name="O'Connor E."/>
            <person name="Balint B."/>
            <person name="Krizsan K."/>
            <person name="Kiss B."/>
            <person name="Hess J."/>
            <person name="Varga T."/>
            <person name="Slot J."/>
            <person name="Riley R."/>
            <person name="Boka B."/>
            <person name="Rigling D."/>
            <person name="Barry K."/>
            <person name="Lee J."/>
            <person name="Mihaltcheva S."/>
            <person name="LaButti K."/>
            <person name="Lipzen A."/>
            <person name="Waldron R."/>
            <person name="Moloney N.M."/>
            <person name="Sperisen C."/>
            <person name="Kredics L."/>
            <person name="Vagvoelgyi C."/>
            <person name="Patrignani A."/>
            <person name="Fitzpatrick D."/>
            <person name="Nagy I."/>
            <person name="Doyle S."/>
            <person name="Anderson J.B."/>
            <person name="Grigoriev I.V."/>
            <person name="Gueldener U."/>
            <person name="Muensterkoetter M."/>
            <person name="Nagy L.G."/>
        </authorList>
    </citation>
    <scope>NUCLEOTIDE SEQUENCE [LARGE SCALE GENOMIC DNA]</scope>
    <source>
        <strain evidence="2">28-4</strain>
    </source>
</reference>
<organism evidence="1 2">
    <name type="scientific">Armillaria solidipes</name>
    <dbReference type="NCBI Taxonomy" id="1076256"/>
    <lineage>
        <taxon>Eukaryota</taxon>
        <taxon>Fungi</taxon>
        <taxon>Dikarya</taxon>
        <taxon>Basidiomycota</taxon>
        <taxon>Agaricomycotina</taxon>
        <taxon>Agaricomycetes</taxon>
        <taxon>Agaricomycetidae</taxon>
        <taxon>Agaricales</taxon>
        <taxon>Marasmiineae</taxon>
        <taxon>Physalacriaceae</taxon>
        <taxon>Armillaria</taxon>
    </lineage>
</organism>
<sequence>MSSSQGRTQLYLDDQSWVEDLKLVELGKKVYAHGRLRLSDNLKHPELQITRIFSPSAESSLIRSSH</sequence>
<protein>
    <submittedName>
        <fullName evidence="1">Uncharacterized protein</fullName>
    </submittedName>
</protein>
<accession>A0A2H3BJ93</accession>
<dbReference type="EMBL" id="KZ293425">
    <property type="protein sequence ID" value="PBK70909.1"/>
    <property type="molecule type" value="Genomic_DNA"/>
</dbReference>
<name>A0A2H3BJ93_9AGAR</name>
<dbReference type="AlphaFoldDB" id="A0A2H3BJ93"/>